<dbReference type="EMBL" id="FMHT01000002">
    <property type="protein sequence ID" value="SCL12941.1"/>
    <property type="molecule type" value="Genomic_DNA"/>
</dbReference>
<dbReference type="STRING" id="145857.GA0070616_0071"/>
<evidence type="ECO:0000256" key="1">
    <source>
        <dbReference type="SAM" id="Phobius"/>
    </source>
</evidence>
<keyword evidence="1" id="KW-0472">Membrane</keyword>
<keyword evidence="1" id="KW-0812">Transmembrane</keyword>
<organism evidence="2 3">
    <name type="scientific">Micromonospora nigra</name>
    <dbReference type="NCBI Taxonomy" id="145857"/>
    <lineage>
        <taxon>Bacteria</taxon>
        <taxon>Bacillati</taxon>
        <taxon>Actinomycetota</taxon>
        <taxon>Actinomycetes</taxon>
        <taxon>Micromonosporales</taxon>
        <taxon>Micromonosporaceae</taxon>
        <taxon>Micromonospora</taxon>
    </lineage>
</organism>
<feature type="transmembrane region" description="Helical" evidence="1">
    <location>
        <begin position="21"/>
        <end position="40"/>
    </location>
</feature>
<name>A0A1C6R7T8_9ACTN</name>
<keyword evidence="3" id="KW-1185">Reference proteome</keyword>
<gene>
    <name evidence="2" type="ORF">GA0070616_0071</name>
</gene>
<sequence>MHIFDAARGTDADRERFVKRGALLYALYLLPVCTFTGTPVRPTMPS</sequence>
<dbReference type="AlphaFoldDB" id="A0A1C6R7T8"/>
<keyword evidence="1" id="KW-1133">Transmembrane helix</keyword>
<reference evidence="2 3" key="1">
    <citation type="submission" date="2016-06" db="EMBL/GenBank/DDBJ databases">
        <authorList>
            <person name="Kjaerup R.B."/>
            <person name="Dalgaard T.S."/>
            <person name="Juul-Madsen H.R."/>
        </authorList>
    </citation>
    <scope>NUCLEOTIDE SEQUENCE [LARGE SCALE GENOMIC DNA]</scope>
    <source>
        <strain evidence="2 3">DSM 43818</strain>
    </source>
</reference>
<dbReference type="RefSeq" id="WP_175439922.1">
    <property type="nucleotide sequence ID" value="NZ_FMHT01000002.1"/>
</dbReference>
<protein>
    <submittedName>
        <fullName evidence="2">Uncharacterized protein</fullName>
    </submittedName>
</protein>
<dbReference type="Proteomes" id="UP000199699">
    <property type="component" value="Unassembled WGS sequence"/>
</dbReference>
<evidence type="ECO:0000313" key="3">
    <source>
        <dbReference type="Proteomes" id="UP000199699"/>
    </source>
</evidence>
<accession>A0A1C6R7T8</accession>
<proteinExistence type="predicted"/>
<evidence type="ECO:0000313" key="2">
    <source>
        <dbReference type="EMBL" id="SCL12941.1"/>
    </source>
</evidence>